<evidence type="ECO:0000256" key="1">
    <source>
        <dbReference type="ARBA" id="ARBA00022527"/>
    </source>
</evidence>
<organism evidence="7 8">
    <name type="scientific">Euplotes crassus</name>
    <dbReference type="NCBI Taxonomy" id="5936"/>
    <lineage>
        <taxon>Eukaryota</taxon>
        <taxon>Sar</taxon>
        <taxon>Alveolata</taxon>
        <taxon>Ciliophora</taxon>
        <taxon>Intramacronucleata</taxon>
        <taxon>Spirotrichea</taxon>
        <taxon>Hypotrichia</taxon>
        <taxon>Euplotida</taxon>
        <taxon>Euplotidae</taxon>
        <taxon>Moneuplotes</taxon>
    </lineage>
</organism>
<dbReference type="PROSITE" id="PS00108">
    <property type="entry name" value="PROTEIN_KINASE_ST"/>
    <property type="match status" value="1"/>
</dbReference>
<proteinExistence type="predicted"/>
<dbReference type="PANTHER" id="PTHR24345">
    <property type="entry name" value="SERINE/THREONINE-PROTEIN KINASE PLK"/>
    <property type="match status" value="1"/>
</dbReference>
<dbReference type="InterPro" id="IPR011009">
    <property type="entry name" value="Kinase-like_dom_sf"/>
</dbReference>
<dbReference type="PANTHER" id="PTHR24345:SF0">
    <property type="entry name" value="CELL CYCLE SERINE_THREONINE-PROTEIN KINASE CDC5_MSD2"/>
    <property type="match status" value="1"/>
</dbReference>
<dbReference type="SUPFAM" id="SSF56112">
    <property type="entry name" value="Protein kinase-like (PK-like)"/>
    <property type="match status" value="1"/>
</dbReference>
<gene>
    <name evidence="7" type="ORF">ECRASSUSDP1_LOCUS16146</name>
</gene>
<keyword evidence="1" id="KW-0723">Serine/threonine-protein kinase</keyword>
<name>A0AAD1XLD8_EUPCR</name>
<dbReference type="EMBL" id="CAMPGE010016214">
    <property type="protein sequence ID" value="CAI2374789.1"/>
    <property type="molecule type" value="Genomic_DNA"/>
</dbReference>
<sequence length="314" mass="36408">MDTSEEGKTLTKFKDDDGYRHYNDYKAIRKYGEGSVGKVKEIVNTKTSEHYAMKVVNKLLLKMRKEYVRKGKGKMGIKTAFDAVEKEIEIIKILDHPNIVKLHEILIGEDEEKLYLILDNCEKGEIMKWDADTRLYTPCNGEEYFSEKEIRAILVDTIEGLKYLHDIGVIHRDIKPHNLLMTKNDKIKICDFGVAHKLDNREDDTLTNTEGTYHFMPPECWNYDIKEFSGVKADIWALGVTLFAMTYNKMPFWADSELELANVIMKEDIDFNQDREVSLELKNLIQKLLAKDPENRPSLEDLVSNDAFITKSEP</sequence>
<reference evidence="7" key="1">
    <citation type="submission" date="2023-07" db="EMBL/GenBank/DDBJ databases">
        <authorList>
            <consortium name="AG Swart"/>
            <person name="Singh M."/>
            <person name="Singh A."/>
            <person name="Seah K."/>
            <person name="Emmerich C."/>
        </authorList>
    </citation>
    <scope>NUCLEOTIDE SEQUENCE</scope>
    <source>
        <strain evidence="7">DP1</strain>
    </source>
</reference>
<dbReference type="GO" id="GO:0004674">
    <property type="term" value="F:protein serine/threonine kinase activity"/>
    <property type="evidence" value="ECO:0007669"/>
    <property type="project" value="UniProtKB-KW"/>
</dbReference>
<evidence type="ECO:0000313" key="8">
    <source>
        <dbReference type="Proteomes" id="UP001295684"/>
    </source>
</evidence>
<dbReference type="Proteomes" id="UP001295684">
    <property type="component" value="Unassembled WGS sequence"/>
</dbReference>
<dbReference type="CDD" id="cd14008">
    <property type="entry name" value="STKc_LKB1_CaMKK"/>
    <property type="match status" value="1"/>
</dbReference>
<evidence type="ECO:0000256" key="5">
    <source>
        <dbReference type="ARBA" id="ARBA00022840"/>
    </source>
</evidence>
<dbReference type="GO" id="GO:0005524">
    <property type="term" value="F:ATP binding"/>
    <property type="evidence" value="ECO:0007669"/>
    <property type="project" value="UniProtKB-KW"/>
</dbReference>
<dbReference type="InterPro" id="IPR000719">
    <property type="entry name" value="Prot_kinase_dom"/>
</dbReference>
<dbReference type="AlphaFoldDB" id="A0AAD1XLD8"/>
<evidence type="ECO:0000256" key="3">
    <source>
        <dbReference type="ARBA" id="ARBA00022741"/>
    </source>
</evidence>
<dbReference type="Pfam" id="PF00069">
    <property type="entry name" value="Pkinase"/>
    <property type="match status" value="1"/>
</dbReference>
<evidence type="ECO:0000259" key="6">
    <source>
        <dbReference type="PROSITE" id="PS50011"/>
    </source>
</evidence>
<dbReference type="Gene3D" id="1.10.510.10">
    <property type="entry name" value="Transferase(Phosphotransferase) domain 1"/>
    <property type="match status" value="1"/>
</dbReference>
<evidence type="ECO:0000313" key="7">
    <source>
        <dbReference type="EMBL" id="CAI2374789.1"/>
    </source>
</evidence>
<keyword evidence="3" id="KW-0547">Nucleotide-binding</keyword>
<keyword evidence="4" id="KW-0418">Kinase</keyword>
<dbReference type="SMART" id="SM00220">
    <property type="entry name" value="S_TKc"/>
    <property type="match status" value="1"/>
</dbReference>
<dbReference type="InterPro" id="IPR008271">
    <property type="entry name" value="Ser/Thr_kinase_AS"/>
</dbReference>
<feature type="domain" description="Protein kinase" evidence="6">
    <location>
        <begin position="25"/>
        <end position="309"/>
    </location>
</feature>
<protein>
    <recommendedName>
        <fullName evidence="6">Protein kinase domain-containing protein</fullName>
    </recommendedName>
</protein>
<dbReference type="PROSITE" id="PS50011">
    <property type="entry name" value="PROTEIN_KINASE_DOM"/>
    <property type="match status" value="1"/>
</dbReference>
<evidence type="ECO:0000256" key="4">
    <source>
        <dbReference type="ARBA" id="ARBA00022777"/>
    </source>
</evidence>
<keyword evidence="8" id="KW-1185">Reference proteome</keyword>
<keyword evidence="5" id="KW-0067">ATP-binding</keyword>
<comment type="caution">
    <text evidence="7">The sequence shown here is derived from an EMBL/GenBank/DDBJ whole genome shotgun (WGS) entry which is preliminary data.</text>
</comment>
<accession>A0AAD1XLD8</accession>
<dbReference type="GO" id="GO:0005634">
    <property type="term" value="C:nucleus"/>
    <property type="evidence" value="ECO:0007669"/>
    <property type="project" value="TreeGrafter"/>
</dbReference>
<keyword evidence="2" id="KW-0808">Transferase</keyword>
<evidence type="ECO:0000256" key="2">
    <source>
        <dbReference type="ARBA" id="ARBA00022679"/>
    </source>
</evidence>